<feature type="transmembrane region" description="Helical" evidence="8">
    <location>
        <begin position="134"/>
        <end position="153"/>
    </location>
</feature>
<feature type="transmembrane region" description="Helical" evidence="8">
    <location>
        <begin position="369"/>
        <end position="390"/>
    </location>
</feature>
<dbReference type="PANTHER" id="PTHR30472:SF37">
    <property type="entry name" value="FE(3+) DICITRATE TRANSPORT SYSTEM PERMEASE PROTEIN FECD-RELATED"/>
    <property type="match status" value="1"/>
</dbReference>
<dbReference type="EMBL" id="BOSL01000001">
    <property type="protein sequence ID" value="GIP51501.1"/>
    <property type="molecule type" value="Genomic_DNA"/>
</dbReference>
<keyword evidence="10" id="KW-1185">Reference proteome</keyword>
<gene>
    <name evidence="9" type="primary">fhuB_1</name>
    <name evidence="9" type="ORF">J42TS3_05360</name>
</gene>
<evidence type="ECO:0000256" key="8">
    <source>
        <dbReference type="SAM" id="Phobius"/>
    </source>
</evidence>
<feature type="transmembrane region" description="Helical" evidence="8">
    <location>
        <begin position="324"/>
        <end position="343"/>
    </location>
</feature>
<evidence type="ECO:0000256" key="7">
    <source>
        <dbReference type="ARBA" id="ARBA00023136"/>
    </source>
</evidence>
<feature type="transmembrane region" description="Helical" evidence="8">
    <location>
        <begin position="554"/>
        <end position="572"/>
    </location>
</feature>
<feature type="transmembrane region" description="Helical" evidence="8">
    <location>
        <begin position="421"/>
        <end position="441"/>
    </location>
</feature>
<evidence type="ECO:0000256" key="5">
    <source>
        <dbReference type="ARBA" id="ARBA00022692"/>
    </source>
</evidence>
<feature type="transmembrane region" description="Helical" evidence="8">
    <location>
        <begin position="299"/>
        <end position="317"/>
    </location>
</feature>
<feature type="transmembrane region" description="Helical" evidence="8">
    <location>
        <begin position="77"/>
        <end position="97"/>
    </location>
</feature>
<keyword evidence="3" id="KW-0813">Transport</keyword>
<comment type="subcellular location">
    <subcellularLocation>
        <location evidence="1">Cell membrane</location>
        <topology evidence="1">Multi-pass membrane protein</topology>
    </subcellularLocation>
</comment>
<dbReference type="RefSeq" id="WP_213653658.1">
    <property type="nucleotide sequence ID" value="NZ_BOSL01000001.1"/>
</dbReference>
<feature type="transmembrane region" description="Helical" evidence="8">
    <location>
        <begin position="639"/>
        <end position="661"/>
    </location>
</feature>
<feature type="transmembrane region" description="Helical" evidence="8">
    <location>
        <begin position="207"/>
        <end position="227"/>
    </location>
</feature>
<keyword evidence="6 8" id="KW-1133">Transmembrane helix</keyword>
<keyword evidence="7 8" id="KW-0472">Membrane</keyword>
<dbReference type="CDD" id="cd06550">
    <property type="entry name" value="TM_ABC_iron-siderophores_like"/>
    <property type="match status" value="2"/>
</dbReference>
<feature type="transmembrane region" description="Helical" evidence="8">
    <location>
        <begin position="667"/>
        <end position="685"/>
    </location>
</feature>
<organism evidence="9 10">
    <name type="scientific">Paenibacillus vini</name>
    <dbReference type="NCBI Taxonomy" id="1476024"/>
    <lineage>
        <taxon>Bacteria</taxon>
        <taxon>Bacillati</taxon>
        <taxon>Bacillota</taxon>
        <taxon>Bacilli</taxon>
        <taxon>Bacillales</taxon>
        <taxon>Paenibacillaceae</taxon>
        <taxon>Paenibacillus</taxon>
    </lineage>
</organism>
<feature type="transmembrane region" description="Helical" evidence="8">
    <location>
        <begin position="109"/>
        <end position="128"/>
    </location>
</feature>
<evidence type="ECO:0000256" key="4">
    <source>
        <dbReference type="ARBA" id="ARBA00022475"/>
    </source>
</evidence>
<keyword evidence="4" id="KW-1003">Cell membrane</keyword>
<feature type="transmembrane region" description="Helical" evidence="8">
    <location>
        <begin position="165"/>
        <end position="187"/>
    </location>
</feature>
<dbReference type="Proteomes" id="UP000679992">
    <property type="component" value="Unassembled WGS sequence"/>
</dbReference>
<comment type="caution">
    <text evidence="9">The sequence shown here is derived from an EMBL/GenBank/DDBJ whole genome shotgun (WGS) entry which is preliminary data.</text>
</comment>
<feature type="transmembrane region" description="Helical" evidence="8">
    <location>
        <begin position="24"/>
        <end position="44"/>
    </location>
</feature>
<keyword evidence="5 8" id="KW-0812">Transmembrane</keyword>
<comment type="similarity">
    <text evidence="2">Belongs to the binding-protein-dependent transport system permease family. FecCD subfamily.</text>
</comment>
<evidence type="ECO:0000313" key="9">
    <source>
        <dbReference type="EMBL" id="GIP51501.1"/>
    </source>
</evidence>
<evidence type="ECO:0000256" key="6">
    <source>
        <dbReference type="ARBA" id="ARBA00022989"/>
    </source>
</evidence>
<feature type="transmembrane region" description="Helical" evidence="8">
    <location>
        <begin position="510"/>
        <end position="533"/>
    </location>
</feature>
<dbReference type="InterPro" id="IPR000522">
    <property type="entry name" value="ABC_transptr_permease_BtuC"/>
</dbReference>
<proteinExistence type="inferred from homology"/>
<feature type="transmembrane region" description="Helical" evidence="8">
    <location>
        <begin position="256"/>
        <end position="279"/>
    </location>
</feature>
<feature type="transmembrane region" description="Helical" evidence="8">
    <location>
        <begin position="479"/>
        <end position="498"/>
    </location>
</feature>
<sequence length="696" mass="71317">MSTGLISANANAGTRSKRTSRGSLLLVFGAGPLILLLLLCVQITQGTAGISLSLIGEALFHPTLDDPLQQIVRGVRLPRALIGALAGAALSVAGVLLQTLTRNPLASAGTLGINAGAYLAVVAGTIFIPSLISGFPLLTAMAGGLLAGAVVFLMAGRKRSAPVRLALGGMSLTLVLSSLTGTLQLLFENETAGLFLWGSGSLIQNDWHNVTAIWPWVLGGLLLSVLFSRNLDILLMDEDVGKSLGQRIGLTRTVSVLTAVLLAAVTVSAVGPIGFVGLIAPHLLRLMGLHRHRLLIPGAVIWGAIVLVAADLAVLLLEPAFGLLPAGSATAALGAPWLIWLVYRMKPSRGEVQGASSGMGAGFRRVLPYPALLAGAGLLLLLALGAGLVFGGTTVPLHDVWAALTGEASKITRYMVIETRLPRLLVAALAGASLAASGTLLQGVVRNPLADPSVIGVTSGAGLGALVFLILLPQLPSSVVPVAAFLGAIAAALVIFAISRKGGMQPAKVALIGMAVSAFGSAGIQALVVKAQLRVASALTWLSGSTYARGWDDLGWLFAWPLVLLPLAWWLARRLDLLALGDASAINLGVSAERTRMLGGLLGAALAASAVATVGTVGFVGLLAPHAARLLVPNSNRKLTLLSALLGAVFLVLADIVGRVLLAPKEIPSGLVVALLGAPYFLWLMRTAGARSASSK</sequence>
<dbReference type="Gene3D" id="1.10.3470.10">
    <property type="entry name" value="ABC transporter involved in vitamin B12 uptake, BtuC"/>
    <property type="match status" value="2"/>
</dbReference>
<dbReference type="PANTHER" id="PTHR30472">
    <property type="entry name" value="FERRIC ENTEROBACTIN TRANSPORT SYSTEM PERMEASE PROTEIN"/>
    <property type="match status" value="1"/>
</dbReference>
<evidence type="ECO:0000256" key="2">
    <source>
        <dbReference type="ARBA" id="ARBA00007935"/>
    </source>
</evidence>
<dbReference type="Pfam" id="PF01032">
    <property type="entry name" value="FecCD"/>
    <property type="match status" value="2"/>
</dbReference>
<name>A0ABQ4M671_9BACL</name>
<evidence type="ECO:0000256" key="3">
    <source>
        <dbReference type="ARBA" id="ARBA00022448"/>
    </source>
</evidence>
<dbReference type="SUPFAM" id="SSF81345">
    <property type="entry name" value="ABC transporter involved in vitamin B12 uptake, BtuC"/>
    <property type="match status" value="2"/>
</dbReference>
<evidence type="ECO:0000256" key="1">
    <source>
        <dbReference type="ARBA" id="ARBA00004651"/>
    </source>
</evidence>
<accession>A0ABQ4M671</accession>
<feature type="transmembrane region" description="Helical" evidence="8">
    <location>
        <begin position="601"/>
        <end position="627"/>
    </location>
</feature>
<feature type="transmembrane region" description="Helical" evidence="8">
    <location>
        <begin position="453"/>
        <end position="472"/>
    </location>
</feature>
<protein>
    <submittedName>
        <fullName evidence="9">Fe3+-hydroxamate ABC transporter permease FhuB</fullName>
    </submittedName>
</protein>
<reference evidence="9 10" key="1">
    <citation type="submission" date="2021-03" db="EMBL/GenBank/DDBJ databases">
        <title>Antimicrobial resistance genes in bacteria isolated from Japanese honey, and their potential for conferring macrolide and lincosamide resistance in the American foulbrood pathogen Paenibacillus larvae.</title>
        <authorList>
            <person name="Okamoto M."/>
            <person name="Kumagai M."/>
            <person name="Kanamori H."/>
            <person name="Takamatsu D."/>
        </authorList>
    </citation>
    <scope>NUCLEOTIDE SEQUENCE [LARGE SCALE GENOMIC DNA]</scope>
    <source>
        <strain evidence="9 10">J42TS3</strain>
    </source>
</reference>
<evidence type="ECO:0000313" key="10">
    <source>
        <dbReference type="Proteomes" id="UP000679992"/>
    </source>
</evidence>
<dbReference type="InterPro" id="IPR037294">
    <property type="entry name" value="ABC_BtuC-like"/>
</dbReference>